<evidence type="ECO:0000313" key="1">
    <source>
        <dbReference type="EMBL" id="NNU26602.1"/>
    </source>
</evidence>
<dbReference type="SUPFAM" id="SSF56784">
    <property type="entry name" value="HAD-like"/>
    <property type="match status" value="1"/>
</dbReference>
<sequence>MTLPPVPHLDDVRLVVTDMDGTLLDADGHVPDGLWPLLARLHEAGVLLVPASGRQHATITAAFPADRTPGHEDLVVIAENGTYVTRGGTTIATDAVEPASVAAIVHAVRGLRATRDGGAVVAGLRSAYVERSDAEFLDRVGPYYTDLTVVDDLLAVDDQVLKVAVYDHLDSATGPYPALEHLRDDLQVVVSSPHWVDVMNHGVNKGVALRRLQSALGIDAAQTMVFGDYLNDLEMMSAATWSYAMAGAHPEVLAHAAHTAPSNADHGVVQVLRAMLDAA</sequence>
<dbReference type="Proteomes" id="UP000557204">
    <property type="component" value="Unassembled WGS sequence"/>
</dbReference>
<dbReference type="InterPro" id="IPR023214">
    <property type="entry name" value="HAD_sf"/>
</dbReference>
<dbReference type="EMBL" id="JABFAJ010000006">
    <property type="protein sequence ID" value="NNU26602.1"/>
    <property type="molecule type" value="Genomic_DNA"/>
</dbReference>
<keyword evidence="1" id="KW-0378">Hydrolase</keyword>
<dbReference type="SFLD" id="SFLDG01140">
    <property type="entry name" value="C2.B:_Phosphomannomutase_and_P"/>
    <property type="match status" value="1"/>
</dbReference>
<dbReference type="GO" id="GO:0016791">
    <property type="term" value="F:phosphatase activity"/>
    <property type="evidence" value="ECO:0007669"/>
    <property type="project" value="UniProtKB-ARBA"/>
</dbReference>
<dbReference type="PANTHER" id="PTHR10000:SF8">
    <property type="entry name" value="HAD SUPERFAMILY HYDROLASE-LIKE, TYPE 3"/>
    <property type="match status" value="1"/>
</dbReference>
<proteinExistence type="predicted"/>
<dbReference type="SFLD" id="SFLDS00003">
    <property type="entry name" value="Haloacid_Dehalogenase"/>
    <property type="match status" value="1"/>
</dbReference>
<organism evidence="1 2">
    <name type="scientific">Isoptericola sediminis</name>
    <dbReference type="NCBI Taxonomy" id="2733572"/>
    <lineage>
        <taxon>Bacteria</taxon>
        <taxon>Bacillati</taxon>
        <taxon>Actinomycetota</taxon>
        <taxon>Actinomycetes</taxon>
        <taxon>Micrococcales</taxon>
        <taxon>Promicromonosporaceae</taxon>
        <taxon>Isoptericola</taxon>
    </lineage>
</organism>
<name>A0A849JTH8_9MICO</name>
<reference evidence="1 2" key="1">
    <citation type="submission" date="2020-05" db="EMBL/GenBank/DDBJ databases">
        <title>Genome sequence of Isoptericola sp. JC619 isolated from Chilika lagoon, India.</title>
        <authorList>
            <person name="Kumar D."/>
            <person name="Appam K."/>
            <person name="Gandham S."/>
            <person name="Uppada J."/>
            <person name="Sasikala C."/>
            <person name="Venkata Ramana C."/>
        </authorList>
    </citation>
    <scope>NUCLEOTIDE SEQUENCE [LARGE SCALE GENOMIC DNA]</scope>
    <source>
        <strain evidence="1 2">JC619</strain>
    </source>
</reference>
<dbReference type="RefSeq" id="WP_171246119.1">
    <property type="nucleotide sequence ID" value="NZ_JABFAJ010000006.1"/>
</dbReference>
<gene>
    <name evidence="1" type="ORF">HLI28_03480</name>
</gene>
<keyword evidence="2" id="KW-1185">Reference proteome</keyword>
<evidence type="ECO:0000313" key="2">
    <source>
        <dbReference type="Proteomes" id="UP000557204"/>
    </source>
</evidence>
<accession>A0A849JTH8</accession>
<dbReference type="GO" id="GO:0005829">
    <property type="term" value="C:cytosol"/>
    <property type="evidence" value="ECO:0007669"/>
    <property type="project" value="TreeGrafter"/>
</dbReference>
<dbReference type="PANTHER" id="PTHR10000">
    <property type="entry name" value="PHOSPHOSERINE PHOSPHATASE"/>
    <property type="match status" value="1"/>
</dbReference>
<dbReference type="Gene3D" id="3.40.50.1000">
    <property type="entry name" value="HAD superfamily/HAD-like"/>
    <property type="match status" value="1"/>
</dbReference>
<dbReference type="GO" id="GO:0000287">
    <property type="term" value="F:magnesium ion binding"/>
    <property type="evidence" value="ECO:0007669"/>
    <property type="project" value="TreeGrafter"/>
</dbReference>
<protein>
    <submittedName>
        <fullName evidence="1">HAD family hydrolase</fullName>
    </submittedName>
</protein>
<dbReference type="Pfam" id="PF08282">
    <property type="entry name" value="Hydrolase_3"/>
    <property type="match status" value="1"/>
</dbReference>
<dbReference type="InterPro" id="IPR036412">
    <property type="entry name" value="HAD-like_sf"/>
</dbReference>
<comment type="caution">
    <text evidence="1">The sequence shown here is derived from an EMBL/GenBank/DDBJ whole genome shotgun (WGS) entry which is preliminary data.</text>
</comment>
<dbReference type="AlphaFoldDB" id="A0A849JTH8"/>
<dbReference type="Gene3D" id="3.30.1240.10">
    <property type="match status" value="1"/>
</dbReference>